<dbReference type="Proteomes" id="UP000078287">
    <property type="component" value="Unassembled WGS sequence"/>
</dbReference>
<dbReference type="AlphaFoldDB" id="A0A178MIU5"/>
<organism evidence="2 3">
    <name type="scientific">Chloroflexus islandicus</name>
    <dbReference type="NCBI Taxonomy" id="1707952"/>
    <lineage>
        <taxon>Bacteria</taxon>
        <taxon>Bacillati</taxon>
        <taxon>Chloroflexota</taxon>
        <taxon>Chloroflexia</taxon>
        <taxon>Chloroflexales</taxon>
        <taxon>Chloroflexineae</taxon>
        <taxon>Chloroflexaceae</taxon>
        <taxon>Chloroflexus</taxon>
    </lineage>
</organism>
<evidence type="ECO:0000313" key="2">
    <source>
        <dbReference type="EMBL" id="OAN48473.1"/>
    </source>
</evidence>
<reference evidence="2 3" key="1">
    <citation type="submission" date="2016-04" db="EMBL/GenBank/DDBJ databases">
        <title>Chloroflexus islandicus sp. nov., a thermophilic filamentous anoxygenic phototrophic bacterium from geyser Strokkur (Iceland).</title>
        <authorList>
            <person name="Gaisin V.A."/>
            <person name="Kalashnikov A.M."/>
            <person name="Sukhacheva M.V."/>
            <person name="Grouzdev D.S."/>
            <person name="Ivanov T.M."/>
            <person name="Kuznetsov B."/>
            <person name="Gorlenko V.M."/>
        </authorList>
    </citation>
    <scope>NUCLEOTIDE SEQUENCE [LARGE SCALE GENOMIC DNA]</scope>
    <source>
        <strain evidence="3">isl-2</strain>
    </source>
</reference>
<evidence type="ECO:0000259" key="1">
    <source>
        <dbReference type="Pfam" id="PF01048"/>
    </source>
</evidence>
<dbReference type="EMBL" id="LWQS01000031">
    <property type="protein sequence ID" value="OAN48473.1"/>
    <property type="molecule type" value="Genomic_DNA"/>
</dbReference>
<proteinExistence type="predicted"/>
<accession>A0A178MIU5</accession>
<keyword evidence="3" id="KW-1185">Reference proteome</keyword>
<dbReference type="Gene3D" id="3.40.50.1580">
    <property type="entry name" value="Nucleoside phosphorylase domain"/>
    <property type="match status" value="1"/>
</dbReference>
<gene>
    <name evidence="2" type="ORF">A6A03_07780</name>
</gene>
<name>A0A178MIU5_9CHLR</name>
<evidence type="ECO:0000313" key="3">
    <source>
        <dbReference type="Proteomes" id="UP000078287"/>
    </source>
</evidence>
<comment type="caution">
    <text evidence="2">The sequence shown here is derived from an EMBL/GenBank/DDBJ whole genome shotgun (WGS) entry which is preliminary data.</text>
</comment>
<dbReference type="GO" id="GO:0009116">
    <property type="term" value="P:nucleoside metabolic process"/>
    <property type="evidence" value="ECO:0007669"/>
    <property type="project" value="InterPro"/>
</dbReference>
<dbReference type="STRING" id="1707952.A6A03_07780"/>
<dbReference type="InterPro" id="IPR035994">
    <property type="entry name" value="Nucleoside_phosphorylase_sf"/>
</dbReference>
<sequence length="110" mass="11944">MAAETGVKALVDTIRQRGLSYRLGKTWTTDAPCRETARTITQRQAEGCLAVEMEAAGMMAVAQCRGVPFGQVLYGGDDASGSVWDQRAWQSRAAIRQSLFWLCADACLAL</sequence>
<dbReference type="InterPro" id="IPR000845">
    <property type="entry name" value="Nucleoside_phosphorylase_d"/>
</dbReference>
<dbReference type="Pfam" id="PF01048">
    <property type="entry name" value="PNP_UDP_1"/>
    <property type="match status" value="1"/>
</dbReference>
<dbReference type="SUPFAM" id="SSF53167">
    <property type="entry name" value="Purine and uridine phosphorylases"/>
    <property type="match status" value="1"/>
</dbReference>
<feature type="domain" description="Nucleoside phosphorylase" evidence="1">
    <location>
        <begin position="7"/>
        <end position="95"/>
    </location>
</feature>
<protein>
    <recommendedName>
        <fullName evidence="1">Nucleoside phosphorylase domain-containing protein</fullName>
    </recommendedName>
</protein>
<dbReference type="GO" id="GO:0003824">
    <property type="term" value="F:catalytic activity"/>
    <property type="evidence" value="ECO:0007669"/>
    <property type="project" value="InterPro"/>
</dbReference>